<keyword evidence="9" id="KW-1185">Reference proteome</keyword>
<keyword evidence="4" id="KW-0057">Aromatic amino acid biosynthesis</keyword>
<evidence type="ECO:0000313" key="8">
    <source>
        <dbReference type="EMBL" id="KAK0546800.1"/>
    </source>
</evidence>
<comment type="caution">
    <text evidence="8">The sequence shown here is derived from an EMBL/GenBank/DDBJ whole genome shotgun (WGS) entry which is preliminary data.</text>
</comment>
<dbReference type="GO" id="GO:0004106">
    <property type="term" value="F:chorismate mutase activity"/>
    <property type="evidence" value="ECO:0007669"/>
    <property type="project" value="UniProtKB-EC"/>
</dbReference>
<evidence type="ECO:0000256" key="4">
    <source>
        <dbReference type="ARBA" id="ARBA00023222"/>
    </source>
</evidence>
<evidence type="ECO:0000256" key="1">
    <source>
        <dbReference type="ARBA" id="ARBA00004496"/>
    </source>
</evidence>
<evidence type="ECO:0000256" key="6">
    <source>
        <dbReference type="ARBA" id="ARBA00023979"/>
    </source>
</evidence>
<gene>
    <name evidence="8" type="primary">ARO7_1</name>
    <name evidence="8" type="ORF">OC846_005115</name>
</gene>
<dbReference type="EC" id="5.4.99.5" evidence="2"/>
<dbReference type="AlphaFoldDB" id="A0AAN6GME9"/>
<evidence type="ECO:0000256" key="7">
    <source>
        <dbReference type="SAM" id="SignalP"/>
    </source>
</evidence>
<dbReference type="InterPro" id="IPR008238">
    <property type="entry name" value="Chorismate_mutase_AroQ_euk"/>
</dbReference>
<reference evidence="8" key="1">
    <citation type="journal article" date="2023" name="PhytoFront">
        <title>Draft Genome Resources of Seven Strains of Tilletia horrida, Causal Agent of Kernel Smut of Rice.</title>
        <authorList>
            <person name="Khanal S."/>
            <person name="Antony Babu S."/>
            <person name="Zhou X.G."/>
        </authorList>
    </citation>
    <scope>NUCLEOTIDE SEQUENCE</scope>
    <source>
        <strain evidence="8">TX6</strain>
    </source>
</reference>
<keyword evidence="3" id="KW-0963">Cytoplasm</keyword>
<dbReference type="PANTHER" id="PTHR21145:SF12">
    <property type="entry name" value="CHORISMATE MUTASE"/>
    <property type="match status" value="1"/>
</dbReference>
<dbReference type="PROSITE" id="PS51169">
    <property type="entry name" value="CHORISMATE_MUT_3"/>
    <property type="match status" value="1"/>
</dbReference>
<feature type="chain" id="PRO_5042880785" description="chorismate mutase" evidence="7">
    <location>
        <begin position="31"/>
        <end position="307"/>
    </location>
</feature>
<dbReference type="PANTHER" id="PTHR21145">
    <property type="entry name" value="CHORISMATE MUTASE"/>
    <property type="match status" value="1"/>
</dbReference>
<dbReference type="Gene3D" id="1.10.590.10">
    <property type="entry name" value="Chorismate mutase, AroQ class superfamily, eukaryotic"/>
    <property type="match status" value="1"/>
</dbReference>
<dbReference type="Proteomes" id="UP001176517">
    <property type="component" value="Unassembled WGS sequence"/>
</dbReference>
<dbReference type="InterPro" id="IPR037039">
    <property type="entry name" value="CM_AroQ_sf_eucaryotic"/>
</dbReference>
<accession>A0AAN6GME9</accession>
<organism evidence="8 9">
    <name type="scientific">Tilletia horrida</name>
    <dbReference type="NCBI Taxonomy" id="155126"/>
    <lineage>
        <taxon>Eukaryota</taxon>
        <taxon>Fungi</taxon>
        <taxon>Dikarya</taxon>
        <taxon>Basidiomycota</taxon>
        <taxon>Ustilaginomycotina</taxon>
        <taxon>Exobasidiomycetes</taxon>
        <taxon>Tilletiales</taxon>
        <taxon>Tilletiaceae</taxon>
        <taxon>Tilletia</taxon>
    </lineage>
</organism>
<comment type="catalytic activity">
    <reaction evidence="6">
        <text>chorismate = prephenate</text>
        <dbReference type="Rhea" id="RHEA:13897"/>
        <dbReference type="ChEBI" id="CHEBI:29748"/>
        <dbReference type="ChEBI" id="CHEBI:29934"/>
        <dbReference type="EC" id="5.4.99.5"/>
    </reaction>
    <physiologicalReaction direction="left-to-right" evidence="6">
        <dbReference type="Rhea" id="RHEA:13898"/>
    </physiologicalReaction>
</comment>
<evidence type="ECO:0000256" key="3">
    <source>
        <dbReference type="ARBA" id="ARBA00022490"/>
    </source>
</evidence>
<dbReference type="EMBL" id="JAPDMZ010000180">
    <property type="protein sequence ID" value="KAK0546800.1"/>
    <property type="molecule type" value="Genomic_DNA"/>
</dbReference>
<evidence type="ECO:0000313" key="9">
    <source>
        <dbReference type="Proteomes" id="UP001176517"/>
    </source>
</evidence>
<proteinExistence type="predicted"/>
<dbReference type="GO" id="GO:0009094">
    <property type="term" value="P:L-phenylalanine biosynthetic process"/>
    <property type="evidence" value="ECO:0007669"/>
    <property type="project" value="UniProtKB-KW"/>
</dbReference>
<name>A0AAN6GME9_9BASI</name>
<dbReference type="SUPFAM" id="SSF48600">
    <property type="entry name" value="Chorismate mutase II"/>
    <property type="match status" value="1"/>
</dbReference>
<keyword evidence="5 8" id="KW-0413">Isomerase</keyword>
<evidence type="ECO:0000256" key="5">
    <source>
        <dbReference type="ARBA" id="ARBA00023235"/>
    </source>
</evidence>
<sequence>MFSSLFTTPLAWLPSLSLILISLSPIASHAASSSSAASPFLNLSSPPAAYTNLTAIRNVLEQMENYILFALLERSQYPLDPSLYTKPVPSQYVDLVGSKKRHGSVLDWYLDQDEASLARTGQWDLPAQTPFTDRKHLPKSAIASPPKYPTVLHGAGANFDVNAALLQTYINQTLPSLQLVQVARGRKSINPALGPTLSADASLLHALSSRTLIGRYVAESKFESNTLLYTDYIRHRDLAALTTLITNTTVEDQNVARVRTKMAVFSTGGNAEQADQILVDAAGSLYKDVLIPLTKQVEIGYLLGRLW</sequence>
<dbReference type="GO" id="GO:0005737">
    <property type="term" value="C:cytoplasm"/>
    <property type="evidence" value="ECO:0007669"/>
    <property type="project" value="UniProtKB-SubCell"/>
</dbReference>
<protein>
    <recommendedName>
        <fullName evidence="2">chorismate mutase</fullName>
        <ecNumber evidence="2">5.4.99.5</ecNumber>
    </recommendedName>
</protein>
<keyword evidence="4" id="KW-0584">Phenylalanine biosynthesis</keyword>
<evidence type="ECO:0000256" key="2">
    <source>
        <dbReference type="ARBA" id="ARBA00012404"/>
    </source>
</evidence>
<comment type="subcellular location">
    <subcellularLocation>
        <location evidence="1">Cytoplasm</location>
    </subcellularLocation>
</comment>
<dbReference type="GO" id="GO:0046417">
    <property type="term" value="P:chorismate metabolic process"/>
    <property type="evidence" value="ECO:0007669"/>
    <property type="project" value="InterPro"/>
</dbReference>
<feature type="signal peptide" evidence="7">
    <location>
        <begin position="1"/>
        <end position="30"/>
    </location>
</feature>
<keyword evidence="7" id="KW-0732">Signal</keyword>
<keyword evidence="4" id="KW-0028">Amino-acid biosynthesis</keyword>
<dbReference type="InterPro" id="IPR036263">
    <property type="entry name" value="Chorismate_II_sf"/>
</dbReference>